<keyword evidence="3" id="KW-0732">Signal</keyword>
<evidence type="ECO:0000256" key="1">
    <source>
        <dbReference type="ARBA" id="ARBA00004442"/>
    </source>
</evidence>
<sequence length="592" mass="66426">MMRKLTTMKKIIYIGLISTVLNTACEDMFEPAIENILPIEEAYTRPLYAQGLLLNAYNRVPTNSFNDVATDDAVTNDRASDYLKIATGQWTAINNPTDQWRNSKSAIQYINNFLEITDRVNWATNENITRMFNDRMKGEAYGLRALFMYYLLQAHAGKTDDGQVMGVPIVLKHEGLDDDHNHARNSFEDCMQQIYSDLQQAEALLPMDYEDISNASQIPAKYQNMGLSYEDYNRVFGADFRLRMTTRIVQAIRAKAALLAASPAFSDGSSTSWNDAANYAAIVIEQRGGITGIDPNGGRFYEAASVNAMSAGANTTEILWRTDRGGVNTDLEAQHFPPTLFGSGRINPTQNLVDAFPMANGYPITHPQSEYNPATPYANRDPRLSSYILLNGSTAGVNNSNINTSANSPTNDGLNRVETSTRTGYYLRKLLRQDVNLNPSSVSGQYHITPRLRMTDIYLAFAEAANEAWGPTAAGSQGFSAYDMVKAIRARAGVGTDNGDAYLESIKNDQSAMRELIRNERRLELCFEGFRFWDLRRWQSPLNTTAQGVSIQNNVYNVINVENRRYDSYMIYGPIPYSEILKYNNLRQNQGW</sequence>
<evidence type="ECO:0000256" key="3">
    <source>
        <dbReference type="ARBA" id="ARBA00022729"/>
    </source>
</evidence>
<comment type="similarity">
    <text evidence="2">Belongs to the SusD family.</text>
</comment>
<dbReference type="Pfam" id="PF14322">
    <property type="entry name" value="SusD-like_3"/>
    <property type="match status" value="1"/>
</dbReference>
<dbReference type="EMBL" id="VNHX01000003">
    <property type="protein sequence ID" value="TYP97256.1"/>
    <property type="molecule type" value="Genomic_DNA"/>
</dbReference>
<dbReference type="InterPro" id="IPR012944">
    <property type="entry name" value="SusD_RagB_dom"/>
</dbReference>
<keyword evidence="5" id="KW-0998">Cell outer membrane</keyword>
<evidence type="ECO:0000313" key="9">
    <source>
        <dbReference type="Proteomes" id="UP000325105"/>
    </source>
</evidence>
<reference evidence="8 9" key="1">
    <citation type="submission" date="2019-07" db="EMBL/GenBank/DDBJ databases">
        <title>Genomic Encyclopedia of Archaeal and Bacterial Type Strains, Phase II (KMG-II): from individual species to whole genera.</title>
        <authorList>
            <person name="Goeker M."/>
        </authorList>
    </citation>
    <scope>NUCLEOTIDE SEQUENCE [LARGE SCALE GENOMIC DNA]</scope>
    <source>
        <strain evidence="8 9">DSM 18850</strain>
    </source>
</reference>
<accession>A0A5S5DQH1</accession>
<evidence type="ECO:0000259" key="7">
    <source>
        <dbReference type="Pfam" id="PF14322"/>
    </source>
</evidence>
<comment type="caution">
    <text evidence="8">The sequence shown here is derived from an EMBL/GenBank/DDBJ whole genome shotgun (WGS) entry which is preliminary data.</text>
</comment>
<evidence type="ECO:0000256" key="2">
    <source>
        <dbReference type="ARBA" id="ARBA00006275"/>
    </source>
</evidence>
<protein>
    <submittedName>
        <fullName evidence="8">Putative outer membrane starch-binding protein</fullName>
    </submittedName>
</protein>
<name>A0A5S5DQH1_9SPHI</name>
<feature type="domain" description="RagB/SusD" evidence="6">
    <location>
        <begin position="337"/>
        <end position="592"/>
    </location>
</feature>
<evidence type="ECO:0000256" key="4">
    <source>
        <dbReference type="ARBA" id="ARBA00023136"/>
    </source>
</evidence>
<dbReference type="InterPro" id="IPR011990">
    <property type="entry name" value="TPR-like_helical_dom_sf"/>
</dbReference>
<dbReference type="GO" id="GO:0009279">
    <property type="term" value="C:cell outer membrane"/>
    <property type="evidence" value="ECO:0007669"/>
    <property type="project" value="UniProtKB-SubCell"/>
</dbReference>
<evidence type="ECO:0000313" key="8">
    <source>
        <dbReference type="EMBL" id="TYP97256.1"/>
    </source>
</evidence>
<dbReference type="SUPFAM" id="SSF48452">
    <property type="entry name" value="TPR-like"/>
    <property type="match status" value="1"/>
</dbReference>
<dbReference type="InterPro" id="IPR033985">
    <property type="entry name" value="SusD-like_N"/>
</dbReference>
<keyword evidence="4" id="KW-0472">Membrane</keyword>
<gene>
    <name evidence="8" type="ORF">BC792_103183</name>
</gene>
<dbReference type="Proteomes" id="UP000325105">
    <property type="component" value="Unassembled WGS sequence"/>
</dbReference>
<dbReference type="AlphaFoldDB" id="A0A5S5DQH1"/>
<organism evidence="8 9">
    <name type="scientific">Sphingobacterium allocomposti</name>
    <dbReference type="NCBI Taxonomy" id="415956"/>
    <lineage>
        <taxon>Bacteria</taxon>
        <taxon>Pseudomonadati</taxon>
        <taxon>Bacteroidota</taxon>
        <taxon>Sphingobacteriia</taxon>
        <taxon>Sphingobacteriales</taxon>
        <taxon>Sphingobacteriaceae</taxon>
        <taxon>Sphingobacterium</taxon>
    </lineage>
</organism>
<dbReference type="Pfam" id="PF07980">
    <property type="entry name" value="SusD_RagB"/>
    <property type="match status" value="1"/>
</dbReference>
<proteinExistence type="inferred from homology"/>
<evidence type="ECO:0000259" key="6">
    <source>
        <dbReference type="Pfam" id="PF07980"/>
    </source>
</evidence>
<dbReference type="Gene3D" id="1.25.40.390">
    <property type="match status" value="1"/>
</dbReference>
<keyword evidence="9" id="KW-1185">Reference proteome</keyword>
<evidence type="ECO:0000256" key="5">
    <source>
        <dbReference type="ARBA" id="ARBA00023237"/>
    </source>
</evidence>
<feature type="domain" description="SusD-like N-terminal" evidence="7">
    <location>
        <begin position="65"/>
        <end position="212"/>
    </location>
</feature>
<comment type="subcellular location">
    <subcellularLocation>
        <location evidence="1">Cell outer membrane</location>
    </subcellularLocation>
</comment>